<proteinExistence type="predicted"/>
<gene>
    <name evidence="1" type="ORF">QLX08_001179</name>
</gene>
<reference evidence="1 2" key="1">
    <citation type="submission" date="2024-05" db="EMBL/GenBank/DDBJ databases">
        <title>The nuclear and mitochondrial genome assemblies of Tetragonisca angustula (Apidae: Meliponini), a tiny yet remarkable pollinator in the Neotropics.</title>
        <authorList>
            <person name="Ferrari R."/>
            <person name="Ricardo P.C."/>
            <person name="Dias F.C."/>
            <person name="Araujo N.S."/>
            <person name="Soares D.O."/>
            <person name="Zhou Q.-S."/>
            <person name="Zhu C.-D."/>
            <person name="Coutinho L."/>
            <person name="Airas M.C."/>
            <person name="Batista T.M."/>
        </authorList>
    </citation>
    <scope>NUCLEOTIDE SEQUENCE [LARGE SCALE GENOMIC DNA]</scope>
    <source>
        <strain evidence="1">ASF017062</strain>
        <tissue evidence="1">Abdomen</tissue>
    </source>
</reference>
<sequence>MDIYLYLLIVYTCETVCIFSYDFGTLLTAVRNEDVEENPYRITCVANVSLDVSAFFLFSPQDADNKERKRENNGNKKKKMSDTIAHDTVVGTQLRVLARNGGHFLLFVNRCWDTR</sequence>
<evidence type="ECO:0000313" key="2">
    <source>
        <dbReference type="Proteomes" id="UP001432146"/>
    </source>
</evidence>
<dbReference type="AlphaFoldDB" id="A0AAW1AFR4"/>
<accession>A0AAW1AFR4</accession>
<name>A0AAW1AFR4_9HYME</name>
<keyword evidence="2" id="KW-1185">Reference proteome</keyword>
<evidence type="ECO:0000313" key="1">
    <source>
        <dbReference type="EMBL" id="KAK9308977.1"/>
    </source>
</evidence>
<comment type="caution">
    <text evidence="1">The sequence shown here is derived from an EMBL/GenBank/DDBJ whole genome shotgun (WGS) entry which is preliminary data.</text>
</comment>
<dbReference type="EMBL" id="JAWNGG020000015">
    <property type="protein sequence ID" value="KAK9308977.1"/>
    <property type="molecule type" value="Genomic_DNA"/>
</dbReference>
<organism evidence="1 2">
    <name type="scientific">Tetragonisca angustula</name>
    <dbReference type="NCBI Taxonomy" id="166442"/>
    <lineage>
        <taxon>Eukaryota</taxon>
        <taxon>Metazoa</taxon>
        <taxon>Ecdysozoa</taxon>
        <taxon>Arthropoda</taxon>
        <taxon>Hexapoda</taxon>
        <taxon>Insecta</taxon>
        <taxon>Pterygota</taxon>
        <taxon>Neoptera</taxon>
        <taxon>Endopterygota</taxon>
        <taxon>Hymenoptera</taxon>
        <taxon>Apocrita</taxon>
        <taxon>Aculeata</taxon>
        <taxon>Apoidea</taxon>
        <taxon>Anthophila</taxon>
        <taxon>Apidae</taxon>
        <taxon>Tetragonisca</taxon>
    </lineage>
</organism>
<dbReference type="Proteomes" id="UP001432146">
    <property type="component" value="Unassembled WGS sequence"/>
</dbReference>
<protein>
    <submittedName>
        <fullName evidence="1">Uncharacterized protein</fullName>
    </submittedName>
</protein>